<keyword evidence="10" id="KW-0732">Signal</keyword>
<evidence type="ECO:0000256" key="20">
    <source>
        <dbReference type="ARBA" id="ARBA00051946"/>
    </source>
</evidence>
<evidence type="ECO:0000256" key="5">
    <source>
        <dbReference type="ARBA" id="ARBA00022536"/>
    </source>
</evidence>
<feature type="binding site" evidence="24 26">
    <location>
        <position position="202"/>
    </location>
    <ligand>
        <name>Zn(2+)</name>
        <dbReference type="ChEBI" id="CHEBI:29105"/>
        <note>catalytic</note>
    </ligand>
</feature>
<dbReference type="SUPFAM" id="SSF55486">
    <property type="entry name" value="Metalloproteases ('zincins'), catalytic domain"/>
    <property type="match status" value="1"/>
</dbReference>
<dbReference type="KEGG" id="muo:115464779"/>
<organism evidence="33 34">
    <name type="scientific">Microcaecilia unicolor</name>
    <dbReference type="NCBI Taxonomy" id="1415580"/>
    <lineage>
        <taxon>Eukaryota</taxon>
        <taxon>Metazoa</taxon>
        <taxon>Chordata</taxon>
        <taxon>Craniata</taxon>
        <taxon>Vertebrata</taxon>
        <taxon>Euteleostomi</taxon>
        <taxon>Amphibia</taxon>
        <taxon>Gymnophiona</taxon>
        <taxon>Siphonopidae</taxon>
        <taxon>Microcaecilia</taxon>
    </lineage>
</organism>
<dbReference type="InterPro" id="IPR024079">
    <property type="entry name" value="MetalloPept_cat_dom_sf"/>
</dbReference>
<evidence type="ECO:0000313" key="33">
    <source>
        <dbReference type="Proteomes" id="UP000515156"/>
    </source>
</evidence>
<dbReference type="PANTHER" id="PTHR10127:SF824">
    <property type="entry name" value="MEPRIN A SUBUNIT ALPHA"/>
    <property type="match status" value="1"/>
</dbReference>
<accession>A0A6P7XKZ6</accession>
<name>A0A6P7XKZ6_9AMPH</name>
<feature type="domain" description="EGF-like" evidence="29">
    <location>
        <begin position="686"/>
        <end position="726"/>
    </location>
</feature>
<dbReference type="GO" id="GO:0004222">
    <property type="term" value="F:metalloendopeptidase activity"/>
    <property type="evidence" value="ECO:0007669"/>
    <property type="project" value="UniProtKB-UniRule"/>
</dbReference>
<evidence type="ECO:0000259" key="30">
    <source>
        <dbReference type="PROSITE" id="PS50060"/>
    </source>
</evidence>
<dbReference type="FunCoup" id="A0A6P7XKZ6">
    <property type="interactions" value="105"/>
</dbReference>
<dbReference type="InterPro" id="IPR006026">
    <property type="entry name" value="Peptidase_Metallo"/>
</dbReference>
<dbReference type="CDD" id="cd04282">
    <property type="entry name" value="ZnMc_meprin"/>
    <property type="match status" value="1"/>
</dbReference>
<sequence length="759" mass="85787">MTPKLLIDDAVMKKGQSYLSFWSPLSIQTSQPLLPGISFTKLNYIWDYLFTLSSSVVNFQTGKWIKQLPEVNEHDADAGELREDIPAINLAAGNNLFQGDIVLQPEARNALRNESYRWKFPIPYILADNLDLNAKGVILKAFEMFRLKSCVDFKPYEGEQTYIIFQKFGGCWSMVGDLQTGQNLSIGERCDYKAIVEHEILHALGFYHEQSRTDRDDYVQIWWDQIEAGMEHNFVTYNDNYITDLNTPYDYESVMHYGPFSFNKDPNIPTITAKIPAFNDIIGQRLDFSAVDIERLNRMYRCTSSHTLLDQCSFEYINICGMIQGTTDNSDWHQERGIPGASEDHTLIGQCRDAGYFMYFNTNVGRVGQTALLESRILYPKRTQQCLQFFYKITGSPLDKLVIWVRKDDGSGTVRKLSKVKTFTGDADKNWKIAHVTLNVAEKFRYAFQGIKGDAGSTSGGILVDDISLTETPCPNAVWHIRNFSNILQTTVKGNYLYSPRFYSPEGYGYGVTLYPHGQNYSNYVNYTGISFHLCSGENDEILEWPAFNRQAILTILDQEPDIKLRMSASRSFTTSKSQGASGQPNISIWDKPFITGRYDAACDCNRSTEFGWSTFISHKQLNHRSFLKNDDLFIFPEFEDLTYLIKTEVPIRPVQSDTADAVHERQRRSAMNIDAGEAHNQLSNFGDPCDPNPCLNDGVCVNVKGKPSCRCVSGQAFFYTGAKCEAVQVYGSILGMVIGGIAGTIVLALAIFAILARK</sequence>
<dbReference type="InterPro" id="IPR008294">
    <property type="entry name" value="Meprin"/>
</dbReference>
<dbReference type="GO" id="GO:0006508">
    <property type="term" value="P:proteolysis"/>
    <property type="evidence" value="ECO:0007669"/>
    <property type="project" value="UniProtKB-KW"/>
</dbReference>
<gene>
    <name evidence="34" type="primary">MEP1A</name>
</gene>
<dbReference type="Pfam" id="PF00008">
    <property type="entry name" value="EGF"/>
    <property type="match status" value="1"/>
</dbReference>
<dbReference type="PRINTS" id="PR00020">
    <property type="entry name" value="MAMDOMAIN"/>
</dbReference>
<evidence type="ECO:0000256" key="2">
    <source>
        <dbReference type="ARBA" id="ARBA00004613"/>
    </source>
</evidence>
<keyword evidence="4" id="KW-0964">Secreted</keyword>
<dbReference type="Gene3D" id="3.40.390.10">
    <property type="entry name" value="Collagenase (Catalytic Domain)"/>
    <property type="match status" value="1"/>
</dbReference>
<dbReference type="CTD" id="4224"/>
<evidence type="ECO:0000256" key="17">
    <source>
        <dbReference type="ARBA" id="ARBA00023157"/>
    </source>
</evidence>
<keyword evidence="13 28" id="KW-1133">Transmembrane helix</keyword>
<keyword evidence="8 28" id="KW-0812">Transmembrane</keyword>
<evidence type="ECO:0000256" key="6">
    <source>
        <dbReference type="ARBA" id="ARBA00022553"/>
    </source>
</evidence>
<evidence type="ECO:0000256" key="24">
    <source>
        <dbReference type="PIRSR" id="PIRSR001196-2"/>
    </source>
</evidence>
<keyword evidence="9 22" id="KW-0479">Metal-binding</keyword>
<dbReference type="CDD" id="cd06263">
    <property type="entry name" value="MAM"/>
    <property type="match status" value="1"/>
</dbReference>
<proteinExistence type="predicted"/>
<dbReference type="PROSITE" id="PS00740">
    <property type="entry name" value="MAM_1"/>
    <property type="match status" value="1"/>
</dbReference>
<evidence type="ECO:0000256" key="27">
    <source>
        <dbReference type="RuleBase" id="RU361183"/>
    </source>
</evidence>
<dbReference type="FunFam" id="3.40.390.10:FF:000015">
    <property type="entry name" value="Meprin A subunit"/>
    <property type="match status" value="1"/>
</dbReference>
<keyword evidence="15 28" id="KW-0472">Membrane</keyword>
<feature type="binding site" evidence="24 26">
    <location>
        <position position="208"/>
    </location>
    <ligand>
        <name>Zn(2+)</name>
        <dbReference type="ChEBI" id="CHEBI:29105"/>
        <note>catalytic</note>
    </ligand>
</feature>
<dbReference type="PIRSF" id="PIRSF001196">
    <property type="entry name" value="Meprin"/>
    <property type="match status" value="1"/>
</dbReference>
<dbReference type="InParanoid" id="A0A6P7XKZ6"/>
<keyword evidence="3" id="KW-1003">Cell membrane</keyword>
<evidence type="ECO:0000256" key="26">
    <source>
        <dbReference type="PROSITE-ProRule" id="PRU01211"/>
    </source>
</evidence>
<evidence type="ECO:0000256" key="13">
    <source>
        <dbReference type="ARBA" id="ARBA00022989"/>
    </source>
</evidence>
<dbReference type="FunFam" id="2.10.25.10:FF:000363">
    <property type="entry name" value="Meprin A subunit"/>
    <property type="match status" value="1"/>
</dbReference>
<evidence type="ECO:0000256" key="9">
    <source>
        <dbReference type="ARBA" id="ARBA00022723"/>
    </source>
</evidence>
<evidence type="ECO:0000256" key="16">
    <source>
        <dbReference type="ARBA" id="ARBA00023145"/>
    </source>
</evidence>
<evidence type="ECO:0000256" key="1">
    <source>
        <dbReference type="ARBA" id="ARBA00004251"/>
    </source>
</evidence>
<dbReference type="InterPro" id="IPR000998">
    <property type="entry name" value="MAM_dom"/>
</dbReference>
<dbReference type="GO" id="GO:0005576">
    <property type="term" value="C:extracellular region"/>
    <property type="evidence" value="ECO:0007669"/>
    <property type="project" value="UniProtKB-SubCell"/>
</dbReference>
<dbReference type="InterPro" id="IPR008974">
    <property type="entry name" value="TRAF-like"/>
</dbReference>
<evidence type="ECO:0000256" key="23">
    <source>
        <dbReference type="PIRSR" id="PIRSR001196-1"/>
    </source>
</evidence>
<dbReference type="Gene3D" id="2.60.210.10">
    <property type="entry name" value="Apoptosis, Tumor Necrosis Factor Receptor Associated Protein 2, Chain A"/>
    <property type="match status" value="1"/>
</dbReference>
<keyword evidence="14 22" id="KW-0482">Metalloprotease</keyword>
<dbReference type="PROSITE" id="PS50144">
    <property type="entry name" value="MATH"/>
    <property type="match status" value="1"/>
</dbReference>
<dbReference type="GO" id="GO:0006954">
    <property type="term" value="P:inflammatory response"/>
    <property type="evidence" value="ECO:0007669"/>
    <property type="project" value="UniProtKB-KW"/>
</dbReference>
<dbReference type="GeneID" id="115464779"/>
<dbReference type="Gene3D" id="2.60.120.200">
    <property type="match status" value="1"/>
</dbReference>
<keyword evidence="6" id="KW-0597">Phosphoprotein</keyword>
<dbReference type="InterPro" id="IPR034038">
    <property type="entry name" value="ZnMP_meprin"/>
</dbReference>
<dbReference type="SUPFAM" id="SSF49599">
    <property type="entry name" value="TRAF domain-like"/>
    <property type="match status" value="1"/>
</dbReference>
<keyword evidence="11 22" id="KW-0378">Hydrolase</keyword>
<evidence type="ECO:0000256" key="4">
    <source>
        <dbReference type="ARBA" id="ARBA00022525"/>
    </source>
</evidence>
<keyword evidence="18" id="KW-0325">Glycoprotein</keyword>
<dbReference type="InterPro" id="IPR001506">
    <property type="entry name" value="Peptidase_M12A"/>
</dbReference>
<evidence type="ECO:0000256" key="11">
    <source>
        <dbReference type="ARBA" id="ARBA00022801"/>
    </source>
</evidence>
<dbReference type="PANTHER" id="PTHR10127">
    <property type="entry name" value="DISCOIDIN, CUB, EGF, LAMININ , AND ZINC METALLOPROTEASE DOMAIN CONTAINING"/>
    <property type="match status" value="1"/>
</dbReference>
<evidence type="ECO:0000313" key="34">
    <source>
        <dbReference type="RefSeq" id="XP_030050994.1"/>
    </source>
</evidence>
<dbReference type="CDD" id="cd00054">
    <property type="entry name" value="EGF_CA"/>
    <property type="match status" value="1"/>
</dbReference>
<evidence type="ECO:0000259" key="32">
    <source>
        <dbReference type="PROSITE" id="PS51864"/>
    </source>
</evidence>
<keyword evidence="12 22" id="KW-0862">Zinc</keyword>
<dbReference type="Pfam" id="PF01400">
    <property type="entry name" value="Astacin"/>
    <property type="match status" value="1"/>
</dbReference>
<feature type="transmembrane region" description="Helical" evidence="28">
    <location>
        <begin position="734"/>
        <end position="757"/>
    </location>
</feature>
<evidence type="ECO:0000256" key="18">
    <source>
        <dbReference type="ARBA" id="ARBA00023180"/>
    </source>
</evidence>
<dbReference type="FunFam" id="2.60.210.10:FF:000009">
    <property type="entry name" value="Meprin A subunit"/>
    <property type="match status" value="1"/>
</dbReference>
<dbReference type="SMART" id="SM00235">
    <property type="entry name" value="ZnMc"/>
    <property type="match status" value="1"/>
</dbReference>
<keyword evidence="7 22" id="KW-0645">Protease</keyword>
<evidence type="ECO:0000256" key="15">
    <source>
        <dbReference type="ARBA" id="ARBA00023136"/>
    </source>
</evidence>
<dbReference type="OrthoDB" id="291007at2759"/>
<dbReference type="PRINTS" id="PR00480">
    <property type="entry name" value="ASTACIN"/>
</dbReference>
<evidence type="ECO:0000256" key="19">
    <source>
        <dbReference type="ARBA" id="ARBA00023198"/>
    </source>
</evidence>
<dbReference type="EC" id="3.4.24.-" evidence="22"/>
<dbReference type="FunFam" id="2.60.120.200:FF:000037">
    <property type="entry name" value="Meprin A subunit"/>
    <property type="match status" value="1"/>
</dbReference>
<dbReference type="SMART" id="SM00137">
    <property type="entry name" value="MAM"/>
    <property type="match status" value="1"/>
</dbReference>
<keyword evidence="16" id="KW-0865">Zymogen</keyword>
<protein>
    <recommendedName>
        <fullName evidence="22">Meprin A subunit</fullName>
        <ecNumber evidence="22">3.4.24.-</ecNumber>
    </recommendedName>
    <alternativeName>
        <fullName evidence="22">Endopeptidase-2</fullName>
    </alternativeName>
</protein>
<feature type="binding site" evidence="24">
    <location>
        <position position="100"/>
    </location>
    <ligand>
        <name>Zn(2+)</name>
        <dbReference type="ChEBI" id="CHEBI:29105"/>
        <note>catalytic</note>
    </ligand>
</feature>
<dbReference type="PROSITE" id="PS50026">
    <property type="entry name" value="EGF_3"/>
    <property type="match status" value="1"/>
</dbReference>
<dbReference type="Pfam" id="PF00629">
    <property type="entry name" value="MAM"/>
    <property type="match status" value="1"/>
</dbReference>
<evidence type="ECO:0000256" key="25">
    <source>
        <dbReference type="PROSITE-ProRule" id="PRU00076"/>
    </source>
</evidence>
<dbReference type="SUPFAM" id="SSF49899">
    <property type="entry name" value="Concanavalin A-like lectins/glucanases"/>
    <property type="match status" value="1"/>
</dbReference>
<feature type="domain" description="Peptidase M12A" evidence="32">
    <location>
        <begin position="109"/>
        <end position="303"/>
    </location>
</feature>
<dbReference type="SMART" id="SM00061">
    <property type="entry name" value="MATH"/>
    <property type="match status" value="1"/>
</dbReference>
<evidence type="ECO:0000256" key="28">
    <source>
        <dbReference type="SAM" id="Phobius"/>
    </source>
</evidence>
<evidence type="ECO:0000256" key="14">
    <source>
        <dbReference type="ARBA" id="ARBA00023049"/>
    </source>
</evidence>
<dbReference type="Gene3D" id="2.10.25.10">
    <property type="entry name" value="Laminin"/>
    <property type="match status" value="1"/>
</dbReference>
<evidence type="ECO:0000256" key="21">
    <source>
        <dbReference type="ARBA" id="ARBA00061743"/>
    </source>
</evidence>
<dbReference type="Pfam" id="PF22486">
    <property type="entry name" value="MATH_2"/>
    <property type="match status" value="1"/>
</dbReference>
<evidence type="ECO:0000259" key="29">
    <source>
        <dbReference type="PROSITE" id="PS50026"/>
    </source>
</evidence>
<dbReference type="InterPro" id="IPR013320">
    <property type="entry name" value="ConA-like_dom_sf"/>
</dbReference>
<comment type="subcellular location">
    <subcellularLocation>
        <location evidence="1">Cell membrane</location>
        <topology evidence="1">Single-pass type I membrane protein</topology>
    </subcellularLocation>
    <subcellularLocation>
        <location evidence="2">Secreted</location>
    </subcellularLocation>
</comment>
<feature type="domain" description="MAM" evidence="30">
    <location>
        <begin position="310"/>
        <end position="476"/>
    </location>
</feature>
<dbReference type="RefSeq" id="XP_030050994.1">
    <property type="nucleotide sequence ID" value="XM_030195134.1"/>
</dbReference>
<evidence type="ECO:0000256" key="3">
    <source>
        <dbReference type="ARBA" id="ARBA00022475"/>
    </source>
</evidence>
<keyword evidence="5 25" id="KW-0245">EGF-like domain</keyword>
<feature type="domain" description="MATH" evidence="31">
    <location>
        <begin position="474"/>
        <end position="639"/>
    </location>
</feature>
<comment type="subunit">
    <text evidence="21">Homotetramer consisting of disulfide-linked beta subunits, or heterotetramer of two alpha and two beta subunits formed by non-covalent association of two disulfide-linked heterodimers. Interacts with MBL2 through its carbohydrate moiety. This interaction may inhibit its catalytic activity. Interacts with TSPAN8.</text>
</comment>
<keyword evidence="17" id="KW-1015">Disulfide bond</keyword>
<comment type="catalytic activity">
    <reaction evidence="20">
        <text>Hydrolysis of proteins, including azocasein, and peptides. Hydrolysis of 5-His-|-Leu-6, 6-Leu-|-Cys-7, 14-Ala-|-Leu-15 and 19-Cys-|-Gly-20 bonds in insulin B chain.</text>
        <dbReference type="EC" id="3.4.24.63"/>
    </reaction>
</comment>
<feature type="binding site" evidence="24 26">
    <location>
        <position position="198"/>
    </location>
    <ligand>
        <name>Zn(2+)</name>
        <dbReference type="ChEBI" id="CHEBI:29105"/>
        <note>catalytic</note>
    </ligand>
</feature>
<reference evidence="34" key="1">
    <citation type="submission" date="2025-08" db="UniProtKB">
        <authorList>
            <consortium name="RefSeq"/>
        </authorList>
    </citation>
    <scope>IDENTIFICATION</scope>
</reference>
<evidence type="ECO:0000259" key="31">
    <source>
        <dbReference type="PROSITE" id="PS50144"/>
    </source>
</evidence>
<evidence type="ECO:0000256" key="7">
    <source>
        <dbReference type="ARBA" id="ARBA00022670"/>
    </source>
</evidence>
<keyword evidence="19" id="KW-0395">Inflammatory response</keyword>
<dbReference type="GO" id="GO:0005886">
    <property type="term" value="C:plasma membrane"/>
    <property type="evidence" value="ECO:0007669"/>
    <property type="project" value="UniProtKB-SubCell"/>
</dbReference>
<dbReference type="GO" id="GO:0008270">
    <property type="term" value="F:zinc ion binding"/>
    <property type="evidence" value="ECO:0007669"/>
    <property type="project" value="UniProtKB-UniRule"/>
</dbReference>
<evidence type="ECO:0000256" key="22">
    <source>
        <dbReference type="PIRNR" id="PIRNR001196"/>
    </source>
</evidence>
<comment type="cofactor">
    <cofactor evidence="26 27">
        <name>Zn(2+)</name>
        <dbReference type="ChEBI" id="CHEBI:29105"/>
    </cofactor>
    <text evidence="26 27">Binds 1 zinc ion per subunit.</text>
</comment>
<dbReference type="InterPro" id="IPR000742">
    <property type="entry name" value="EGF"/>
</dbReference>
<dbReference type="AlphaFoldDB" id="A0A6P7XKZ6"/>
<feature type="active site" evidence="23 26">
    <location>
        <position position="199"/>
    </location>
</feature>
<dbReference type="PROSITE" id="PS51864">
    <property type="entry name" value="ASTACIN"/>
    <property type="match status" value="1"/>
</dbReference>
<evidence type="ECO:0000256" key="8">
    <source>
        <dbReference type="ARBA" id="ARBA00022692"/>
    </source>
</evidence>
<dbReference type="PROSITE" id="PS50060">
    <property type="entry name" value="MAM_2"/>
    <property type="match status" value="1"/>
</dbReference>
<evidence type="ECO:0000256" key="10">
    <source>
        <dbReference type="ARBA" id="ARBA00022729"/>
    </source>
</evidence>
<dbReference type="SUPFAM" id="SSF57196">
    <property type="entry name" value="EGF/Laminin"/>
    <property type="match status" value="1"/>
</dbReference>
<dbReference type="Proteomes" id="UP000515156">
    <property type="component" value="Chromosome 3"/>
</dbReference>
<comment type="caution">
    <text evidence="25">Lacks conserved residue(s) required for the propagation of feature annotation.</text>
</comment>
<evidence type="ECO:0000256" key="12">
    <source>
        <dbReference type="ARBA" id="ARBA00022833"/>
    </source>
</evidence>
<keyword evidence="33" id="KW-1185">Reference proteome</keyword>
<dbReference type="InterPro" id="IPR002083">
    <property type="entry name" value="MATH/TRAF_dom"/>
</dbReference>